<evidence type="ECO:0000259" key="2">
    <source>
        <dbReference type="Pfam" id="PF07727"/>
    </source>
</evidence>
<dbReference type="EMBL" id="BKCJ010264473">
    <property type="protein sequence ID" value="GEZ31555.1"/>
    <property type="molecule type" value="Genomic_DNA"/>
</dbReference>
<name>A0A699IBM2_TANCI</name>
<sequence>MRPFGCPFTFLNTKDHLGKFNSKADKGFFVGYSLNSKAFRVFNYRTRIVKENLHIRFSEYTPNVVGSGPDWLFDIDAPTRTMNYEPIIAGTKSNGFEDPKSSFDDGFKPSSDDEKNVDEDPRQESECKDQEKENNAVGKLPFDPDILALEDVRTFNFSNEDEDDDEEADMNNLDTTIQVSSTPTTRIHKDHPLDKVIRDFQLATQTRNMTKNLEEHRSKLDRGYAGRASTKFKLQKVWTLVDLPNGKRAIGTKWSLGIKRMKEGKINVKIAFLYEKIKEEVYVCQPLGFKDPDFPDRVYKVEKALYGRHQDPRAWFIEVKNESTPIETQKPLLEDEDGEEVDVHMYRSMIDLLMYLTSTRPGIMFVVYAYARYQVNSKVHIFMM</sequence>
<evidence type="ECO:0000259" key="3">
    <source>
        <dbReference type="Pfam" id="PF25597"/>
    </source>
</evidence>
<accession>A0A699IBM2</accession>
<reference evidence="4" key="1">
    <citation type="journal article" date="2019" name="Sci. Rep.">
        <title>Draft genome of Tanacetum cinerariifolium, the natural source of mosquito coil.</title>
        <authorList>
            <person name="Yamashiro T."/>
            <person name="Shiraishi A."/>
            <person name="Satake H."/>
            <person name="Nakayama K."/>
        </authorList>
    </citation>
    <scope>NUCLEOTIDE SEQUENCE</scope>
</reference>
<feature type="region of interest" description="Disordered" evidence="1">
    <location>
        <begin position="90"/>
        <end position="141"/>
    </location>
</feature>
<dbReference type="InterPro" id="IPR057670">
    <property type="entry name" value="SH3_retrovirus"/>
</dbReference>
<feature type="domain" description="Retroviral polymerase SH3-like" evidence="3">
    <location>
        <begin position="8"/>
        <end position="60"/>
    </location>
</feature>
<dbReference type="Pfam" id="PF25597">
    <property type="entry name" value="SH3_retrovirus"/>
    <property type="match status" value="1"/>
</dbReference>
<dbReference type="InterPro" id="IPR013103">
    <property type="entry name" value="RVT_2"/>
</dbReference>
<comment type="caution">
    <text evidence="4">The sequence shown here is derived from an EMBL/GenBank/DDBJ whole genome shotgun (WGS) entry which is preliminary data.</text>
</comment>
<evidence type="ECO:0000256" key="1">
    <source>
        <dbReference type="SAM" id="MobiDB-lite"/>
    </source>
</evidence>
<evidence type="ECO:0000313" key="4">
    <source>
        <dbReference type="EMBL" id="GEZ31555.1"/>
    </source>
</evidence>
<feature type="compositionally biased region" description="Basic and acidic residues" evidence="1">
    <location>
        <begin position="95"/>
        <end position="134"/>
    </location>
</feature>
<dbReference type="AlphaFoldDB" id="A0A699IBM2"/>
<protein>
    <submittedName>
        <fullName evidence="4">Uncharacterized protein</fullName>
    </submittedName>
</protein>
<dbReference type="Pfam" id="PF07727">
    <property type="entry name" value="RVT_2"/>
    <property type="match status" value="1"/>
</dbReference>
<gene>
    <name evidence="4" type="ORF">Tci_503528</name>
</gene>
<proteinExistence type="predicted"/>
<feature type="domain" description="Reverse transcriptase Ty1/copia-type" evidence="2">
    <location>
        <begin position="265"/>
        <end position="320"/>
    </location>
</feature>
<organism evidence="4">
    <name type="scientific">Tanacetum cinerariifolium</name>
    <name type="common">Dalmatian daisy</name>
    <name type="synonym">Chrysanthemum cinerariifolium</name>
    <dbReference type="NCBI Taxonomy" id="118510"/>
    <lineage>
        <taxon>Eukaryota</taxon>
        <taxon>Viridiplantae</taxon>
        <taxon>Streptophyta</taxon>
        <taxon>Embryophyta</taxon>
        <taxon>Tracheophyta</taxon>
        <taxon>Spermatophyta</taxon>
        <taxon>Magnoliopsida</taxon>
        <taxon>eudicotyledons</taxon>
        <taxon>Gunneridae</taxon>
        <taxon>Pentapetalae</taxon>
        <taxon>asterids</taxon>
        <taxon>campanulids</taxon>
        <taxon>Asterales</taxon>
        <taxon>Asteraceae</taxon>
        <taxon>Asteroideae</taxon>
        <taxon>Anthemideae</taxon>
        <taxon>Anthemidinae</taxon>
        <taxon>Tanacetum</taxon>
    </lineage>
</organism>